<dbReference type="PROSITE" id="PS50109">
    <property type="entry name" value="HIS_KIN"/>
    <property type="match status" value="1"/>
</dbReference>
<keyword evidence="7" id="KW-1133">Transmembrane helix</keyword>
<dbReference type="SUPFAM" id="SSF55874">
    <property type="entry name" value="ATPase domain of HSP90 chaperone/DNA topoisomerase II/histidine kinase"/>
    <property type="match status" value="1"/>
</dbReference>
<keyword evidence="3" id="KW-0597">Phosphoprotein</keyword>
<dbReference type="InterPro" id="IPR058544">
    <property type="entry name" value="ETR1_N"/>
</dbReference>
<keyword evidence="6" id="KW-0175">Coiled coil</keyword>
<protein>
    <recommendedName>
        <fullName evidence="2">histidine kinase</fullName>
        <ecNumber evidence="2">2.7.13.3</ecNumber>
    </recommendedName>
</protein>
<dbReference type="SMART" id="SM00388">
    <property type="entry name" value="HisKA"/>
    <property type="match status" value="1"/>
</dbReference>
<proteinExistence type="predicted"/>
<dbReference type="RefSeq" id="WP_190464888.1">
    <property type="nucleotide sequence ID" value="NZ_JACJPW010000030.1"/>
</dbReference>
<name>A0A926ZHD8_9CYAN</name>
<dbReference type="Pfam" id="PF02518">
    <property type="entry name" value="HATPase_c"/>
    <property type="match status" value="1"/>
</dbReference>
<dbReference type="SUPFAM" id="SSF47384">
    <property type="entry name" value="Homodimeric domain of signal transducing histidine kinase"/>
    <property type="match status" value="1"/>
</dbReference>
<keyword evidence="7" id="KW-0812">Transmembrane</keyword>
<organism evidence="9 10">
    <name type="scientific">Aerosakkonema funiforme FACHB-1375</name>
    <dbReference type="NCBI Taxonomy" id="2949571"/>
    <lineage>
        <taxon>Bacteria</taxon>
        <taxon>Bacillati</taxon>
        <taxon>Cyanobacteriota</taxon>
        <taxon>Cyanophyceae</taxon>
        <taxon>Oscillatoriophycideae</taxon>
        <taxon>Aerosakkonematales</taxon>
        <taxon>Aerosakkonemataceae</taxon>
        <taxon>Aerosakkonema</taxon>
    </lineage>
</organism>
<dbReference type="EMBL" id="JACJPW010000030">
    <property type="protein sequence ID" value="MBD2182077.1"/>
    <property type="molecule type" value="Genomic_DNA"/>
</dbReference>
<comment type="caution">
    <text evidence="9">The sequence shown here is derived from an EMBL/GenBank/DDBJ whole genome shotgun (WGS) entry which is preliminary data.</text>
</comment>
<dbReference type="Pfam" id="PF25487">
    <property type="entry name" value="ETR1_N"/>
    <property type="match status" value="1"/>
</dbReference>
<evidence type="ECO:0000256" key="3">
    <source>
        <dbReference type="ARBA" id="ARBA00022553"/>
    </source>
</evidence>
<keyword evidence="7" id="KW-0472">Membrane</keyword>
<keyword evidence="4" id="KW-0418">Kinase</keyword>
<evidence type="ECO:0000256" key="7">
    <source>
        <dbReference type="SAM" id="Phobius"/>
    </source>
</evidence>
<keyword evidence="4" id="KW-0808">Transferase</keyword>
<evidence type="ECO:0000256" key="2">
    <source>
        <dbReference type="ARBA" id="ARBA00012438"/>
    </source>
</evidence>
<dbReference type="GO" id="GO:0000155">
    <property type="term" value="F:phosphorelay sensor kinase activity"/>
    <property type="evidence" value="ECO:0007669"/>
    <property type="project" value="InterPro"/>
</dbReference>
<evidence type="ECO:0000259" key="8">
    <source>
        <dbReference type="PROSITE" id="PS50109"/>
    </source>
</evidence>
<dbReference type="Proteomes" id="UP000641646">
    <property type="component" value="Unassembled WGS sequence"/>
</dbReference>
<feature type="domain" description="Histidine kinase" evidence="8">
    <location>
        <begin position="230"/>
        <end position="486"/>
    </location>
</feature>
<evidence type="ECO:0000256" key="5">
    <source>
        <dbReference type="ARBA" id="ARBA00023012"/>
    </source>
</evidence>
<reference evidence="9" key="2">
    <citation type="submission" date="2020-08" db="EMBL/GenBank/DDBJ databases">
        <authorList>
            <person name="Chen M."/>
            <person name="Teng W."/>
            <person name="Zhao L."/>
            <person name="Hu C."/>
            <person name="Zhou Y."/>
            <person name="Han B."/>
            <person name="Song L."/>
            <person name="Shu W."/>
        </authorList>
    </citation>
    <scope>NUCLEOTIDE SEQUENCE</scope>
    <source>
        <strain evidence="9">FACHB-1375</strain>
    </source>
</reference>
<dbReference type="SMART" id="SM00387">
    <property type="entry name" value="HATPase_c"/>
    <property type="match status" value="1"/>
</dbReference>
<dbReference type="InterPro" id="IPR005467">
    <property type="entry name" value="His_kinase_dom"/>
</dbReference>
<dbReference type="EC" id="2.7.13.3" evidence="2"/>
<dbReference type="PRINTS" id="PR00344">
    <property type="entry name" value="BCTRLSENSOR"/>
</dbReference>
<dbReference type="PANTHER" id="PTHR43065:SF50">
    <property type="entry name" value="HISTIDINE KINASE"/>
    <property type="match status" value="1"/>
</dbReference>
<dbReference type="PANTHER" id="PTHR43065">
    <property type="entry name" value="SENSOR HISTIDINE KINASE"/>
    <property type="match status" value="1"/>
</dbReference>
<evidence type="ECO:0000256" key="1">
    <source>
        <dbReference type="ARBA" id="ARBA00000085"/>
    </source>
</evidence>
<keyword evidence="10" id="KW-1185">Reference proteome</keyword>
<reference evidence="9" key="1">
    <citation type="journal article" date="2015" name="ISME J.">
        <title>Draft Genome Sequence of Streptomyces incarnatus NRRL8089, which Produces the Nucleoside Antibiotic Sinefungin.</title>
        <authorList>
            <person name="Oshima K."/>
            <person name="Hattori M."/>
            <person name="Shimizu H."/>
            <person name="Fukuda K."/>
            <person name="Nemoto M."/>
            <person name="Inagaki K."/>
            <person name="Tamura T."/>
        </authorList>
    </citation>
    <scope>NUCLEOTIDE SEQUENCE</scope>
    <source>
        <strain evidence="9">FACHB-1375</strain>
    </source>
</reference>
<feature type="coiled-coil region" evidence="6">
    <location>
        <begin position="127"/>
        <end position="221"/>
    </location>
</feature>
<dbReference type="CDD" id="cd00082">
    <property type="entry name" value="HisKA"/>
    <property type="match status" value="1"/>
</dbReference>
<feature type="transmembrane region" description="Helical" evidence="7">
    <location>
        <begin position="31"/>
        <end position="50"/>
    </location>
</feature>
<evidence type="ECO:0000313" key="10">
    <source>
        <dbReference type="Proteomes" id="UP000641646"/>
    </source>
</evidence>
<evidence type="ECO:0000256" key="4">
    <source>
        <dbReference type="ARBA" id="ARBA00022777"/>
    </source>
</evidence>
<evidence type="ECO:0000313" key="9">
    <source>
        <dbReference type="EMBL" id="MBD2182077.1"/>
    </source>
</evidence>
<gene>
    <name evidence="9" type="ORF">H6G03_13335</name>
</gene>
<dbReference type="InterPro" id="IPR004358">
    <property type="entry name" value="Sig_transdc_His_kin-like_C"/>
</dbReference>
<sequence>MTENLHHFFSGYFIPHGHCYLWKPGLVGLHIVSDFLIALAYFLIPVELIYIVKKRKDVPFDWIFFLFGSFIICCGITHIMEIWTLWHPDYWLSGFLKAITAAVSITTAAVMIELIPKIIAIPNPAQLTAANAALQNEIAERKQIQNALSQLTIELEKRVRERTAALERANELLQQENCDRSLAEAALRQSEAKLRSQAQELEKTLKELKCAQIQLVQTEKMSSLGQMVAGVAHEINNPINFIFANIAPASEYIRDILETVKLYQKHYPQPVGEIQQKINTSELDFIVEDLGKILASIKVGAERIKKIVNSLRCFSRLDEAEMKRVNIHDGIDSTLMILQHRLKEQPHRPAIQTMKEYGDLPPLECYAGQLNQVFMNLLSNAIDALEERENYNVSRVQVYQPKIRIRTVVVEHKEVEIYIADNGIGMSPEVMTKIYDPFYTTKPTGYGTGLGLAISYQIIKKHDGVLECNSQLGKGTEFIIKIPLKSKVRASKSCFEKVLVTEGAAV</sequence>
<dbReference type="InterPro" id="IPR036097">
    <property type="entry name" value="HisK_dim/P_sf"/>
</dbReference>
<dbReference type="InterPro" id="IPR036890">
    <property type="entry name" value="HATPase_C_sf"/>
</dbReference>
<keyword evidence="5" id="KW-0902">Two-component regulatory system</keyword>
<accession>A0A926ZHD8</accession>
<feature type="transmembrane region" description="Helical" evidence="7">
    <location>
        <begin position="62"/>
        <end position="84"/>
    </location>
</feature>
<dbReference type="Gene3D" id="3.30.565.10">
    <property type="entry name" value="Histidine kinase-like ATPase, C-terminal domain"/>
    <property type="match status" value="1"/>
</dbReference>
<evidence type="ECO:0000256" key="6">
    <source>
        <dbReference type="SAM" id="Coils"/>
    </source>
</evidence>
<comment type="catalytic activity">
    <reaction evidence="1">
        <text>ATP + protein L-histidine = ADP + protein N-phospho-L-histidine.</text>
        <dbReference type="EC" id="2.7.13.3"/>
    </reaction>
</comment>
<dbReference type="Gene3D" id="1.10.287.130">
    <property type="match status" value="1"/>
</dbReference>
<dbReference type="AlphaFoldDB" id="A0A926ZHD8"/>
<dbReference type="InterPro" id="IPR003594">
    <property type="entry name" value="HATPase_dom"/>
</dbReference>
<dbReference type="InterPro" id="IPR003661">
    <property type="entry name" value="HisK_dim/P_dom"/>
</dbReference>